<dbReference type="EMBL" id="CAJVQB010121381">
    <property type="protein sequence ID" value="CAG8853212.1"/>
    <property type="molecule type" value="Genomic_DNA"/>
</dbReference>
<proteinExistence type="predicted"/>
<evidence type="ECO:0000313" key="1">
    <source>
        <dbReference type="EMBL" id="CAG8853212.1"/>
    </source>
</evidence>
<protein>
    <submittedName>
        <fullName evidence="1">501_t:CDS:1</fullName>
    </submittedName>
</protein>
<reference evidence="1 2" key="1">
    <citation type="submission" date="2021-06" db="EMBL/GenBank/DDBJ databases">
        <authorList>
            <person name="Kallberg Y."/>
            <person name="Tangrot J."/>
            <person name="Rosling A."/>
        </authorList>
    </citation>
    <scope>NUCLEOTIDE SEQUENCE [LARGE SCALE GENOMIC DNA]</scope>
    <source>
        <strain evidence="1 2">120-4 pot B 10/14</strain>
    </source>
</reference>
<accession>A0ABN7XE68</accession>
<sequence>LKNIALTNENYEKYQYQHFTNIPLSLLIEKNVSFSNQQKYVHNTLRRIKDNENYGDNFFVAAQKFINN</sequence>
<keyword evidence="2" id="KW-1185">Reference proteome</keyword>
<comment type="caution">
    <text evidence="1">The sequence shown here is derived from an EMBL/GenBank/DDBJ whole genome shotgun (WGS) entry which is preliminary data.</text>
</comment>
<dbReference type="Proteomes" id="UP000789901">
    <property type="component" value="Unassembled WGS sequence"/>
</dbReference>
<feature type="non-terminal residue" evidence="1">
    <location>
        <position position="68"/>
    </location>
</feature>
<organism evidence="1 2">
    <name type="scientific">Gigaspora margarita</name>
    <dbReference type="NCBI Taxonomy" id="4874"/>
    <lineage>
        <taxon>Eukaryota</taxon>
        <taxon>Fungi</taxon>
        <taxon>Fungi incertae sedis</taxon>
        <taxon>Mucoromycota</taxon>
        <taxon>Glomeromycotina</taxon>
        <taxon>Glomeromycetes</taxon>
        <taxon>Diversisporales</taxon>
        <taxon>Gigasporaceae</taxon>
        <taxon>Gigaspora</taxon>
    </lineage>
</organism>
<evidence type="ECO:0000313" key="2">
    <source>
        <dbReference type="Proteomes" id="UP000789901"/>
    </source>
</evidence>
<name>A0ABN7XE68_GIGMA</name>
<gene>
    <name evidence="1" type="ORF">GMARGA_LOCUS42033</name>
</gene>
<feature type="non-terminal residue" evidence="1">
    <location>
        <position position="1"/>
    </location>
</feature>